<dbReference type="Pfam" id="PF14903">
    <property type="entry name" value="WG_beta_rep"/>
    <property type="match status" value="1"/>
</dbReference>
<dbReference type="EMBL" id="FQVE01000005">
    <property type="protein sequence ID" value="SHG25356.1"/>
    <property type="molecule type" value="Genomic_DNA"/>
</dbReference>
<proteinExistence type="predicted"/>
<dbReference type="InterPro" id="IPR032774">
    <property type="entry name" value="WG_beta_rep"/>
</dbReference>
<dbReference type="RefSeq" id="WP_073174936.1">
    <property type="nucleotide sequence ID" value="NZ_FQVE01000005.1"/>
</dbReference>
<reference evidence="2" key="1">
    <citation type="submission" date="2016-11" db="EMBL/GenBank/DDBJ databases">
        <authorList>
            <person name="Varghese N."/>
            <person name="Submissions S."/>
        </authorList>
    </citation>
    <scope>NUCLEOTIDE SEQUENCE [LARGE SCALE GENOMIC DNA]</scope>
    <source>
        <strain evidence="2">YR203</strain>
    </source>
</reference>
<sequence length="241" mass="28713">MDNPLELYQTIFLSEKLKKAVFQYKDGRVYTADEYNDIKELSISKIVDYSHEMIRFYNIIDDKKKWGVMLITGLQIIPPVYDYISPLIDEKYFKIFVGDYIWKYDDESNELFYEFLWDSGSWNGDEYKGRLGKGKWGLINRENQILVPVEYQWIDVLDQNTVCCNVGDTPIIKWYHGDNKKDVVSIGGGLWKVIYLSRFLSIETEPGLYYEVIEKFPEIYKKHTTHDYNIFSYESQKIHKF</sequence>
<name>A0A1M5IAN0_9FLAO</name>
<dbReference type="Proteomes" id="UP000184108">
    <property type="component" value="Unassembled WGS sequence"/>
</dbReference>
<evidence type="ECO:0000313" key="1">
    <source>
        <dbReference type="EMBL" id="SHG25356.1"/>
    </source>
</evidence>
<dbReference type="AlphaFoldDB" id="A0A1M5IAN0"/>
<gene>
    <name evidence="1" type="ORF">SAMN02787073_3805</name>
</gene>
<accession>A0A1M5IAN0</accession>
<evidence type="ECO:0000313" key="2">
    <source>
        <dbReference type="Proteomes" id="UP000184108"/>
    </source>
</evidence>
<protein>
    <submittedName>
        <fullName evidence="1">WG containing repeat-containing protein</fullName>
    </submittedName>
</protein>
<organism evidence="1 2">
    <name type="scientific">Chryseobacterium vrystaatense</name>
    <dbReference type="NCBI Taxonomy" id="307480"/>
    <lineage>
        <taxon>Bacteria</taxon>
        <taxon>Pseudomonadati</taxon>
        <taxon>Bacteroidota</taxon>
        <taxon>Flavobacteriia</taxon>
        <taxon>Flavobacteriales</taxon>
        <taxon>Weeksellaceae</taxon>
        <taxon>Chryseobacterium group</taxon>
        <taxon>Chryseobacterium</taxon>
    </lineage>
</organism>